<dbReference type="PATRIC" id="fig|1423715.3.peg.2692"/>
<accession>A0A0R1LRC1</accession>
<proteinExistence type="predicted"/>
<protein>
    <submittedName>
        <fullName evidence="1">Uncharacterized protein</fullName>
    </submittedName>
</protein>
<gene>
    <name evidence="1" type="ORF">FD25_GL002612</name>
</gene>
<evidence type="ECO:0000313" key="2">
    <source>
        <dbReference type="Proteomes" id="UP000051955"/>
    </source>
</evidence>
<dbReference type="OrthoDB" id="9917312at2"/>
<keyword evidence="2" id="KW-1185">Reference proteome</keyword>
<comment type="caution">
    <text evidence="1">The sequence shown here is derived from an EMBL/GenBank/DDBJ whole genome shotgun (WGS) entry which is preliminary data.</text>
</comment>
<reference evidence="1 2" key="1">
    <citation type="journal article" date="2015" name="Genome Announc.">
        <title>Expanding the biotechnology potential of lactobacilli through comparative genomics of 213 strains and associated genera.</title>
        <authorList>
            <person name="Sun Z."/>
            <person name="Harris H.M."/>
            <person name="McCann A."/>
            <person name="Guo C."/>
            <person name="Argimon S."/>
            <person name="Zhang W."/>
            <person name="Yang X."/>
            <person name="Jeffery I.B."/>
            <person name="Cooney J.C."/>
            <person name="Kagawa T.F."/>
            <person name="Liu W."/>
            <person name="Song Y."/>
            <person name="Salvetti E."/>
            <person name="Wrobel A."/>
            <person name="Rasinkangas P."/>
            <person name="Parkhill J."/>
            <person name="Rea M.C."/>
            <person name="O'Sullivan O."/>
            <person name="Ritari J."/>
            <person name="Douillard F.P."/>
            <person name="Paul Ross R."/>
            <person name="Yang R."/>
            <person name="Briner A.E."/>
            <person name="Felis G.E."/>
            <person name="de Vos W.M."/>
            <person name="Barrangou R."/>
            <person name="Klaenhammer T.R."/>
            <person name="Caufield P.W."/>
            <person name="Cui Y."/>
            <person name="Zhang H."/>
            <person name="O'Toole P.W."/>
        </authorList>
    </citation>
    <scope>NUCLEOTIDE SEQUENCE [LARGE SCALE GENOMIC DNA]</scope>
    <source>
        <strain evidence="1 2">DSM 19394</strain>
    </source>
</reference>
<name>A0A0R1LRC1_9LACO</name>
<dbReference type="Proteomes" id="UP000051955">
    <property type="component" value="Unassembled WGS sequence"/>
</dbReference>
<dbReference type="EMBL" id="AZDV01000005">
    <property type="protein sequence ID" value="KRK96147.1"/>
    <property type="molecule type" value="Genomic_DNA"/>
</dbReference>
<evidence type="ECO:0000313" key="1">
    <source>
        <dbReference type="EMBL" id="KRK96147.1"/>
    </source>
</evidence>
<dbReference type="STRING" id="1423715.FD25_GL002612"/>
<dbReference type="AlphaFoldDB" id="A0A0R1LRC1"/>
<organism evidence="1 2">
    <name type="scientific">Levilactobacillus acidifarinae DSM 19394 = JCM 15949</name>
    <dbReference type="NCBI Taxonomy" id="1423715"/>
    <lineage>
        <taxon>Bacteria</taxon>
        <taxon>Bacillati</taxon>
        <taxon>Bacillota</taxon>
        <taxon>Bacilli</taxon>
        <taxon>Lactobacillales</taxon>
        <taxon>Lactobacillaceae</taxon>
        <taxon>Levilactobacillus</taxon>
    </lineage>
</organism>
<dbReference type="RefSeq" id="WP_057801598.1">
    <property type="nucleotide sequence ID" value="NZ_AZDV01000005.1"/>
</dbReference>
<sequence length="79" mass="9933">MKLRTHVDRTHYSRWFHFWDQYKRLTSWEQLIVVLVAFVYHPWWLLVIIGVGAGCDVIWMLSMVVEDWRHHRKDDFRYR</sequence>